<evidence type="ECO:0000313" key="1">
    <source>
        <dbReference type="EMBL" id="OMO51437.1"/>
    </source>
</evidence>
<gene>
    <name evidence="1" type="ORF">CCACVL1_29797</name>
</gene>
<name>A0A1R3G068_COCAP</name>
<sequence>MNFKLRWLITDAPRAYHGLEEHIGANEDHVDVIDASLEEYGDGGTSDRPLLGEAAQHRPLDRPRDMDMSGHHRPCDMDMSGYNRPNDSAMPGHNRPRDPLSMPLGPITSAQAKRFKEALVGFIRSHLEELKTIEDSLGRFEDHTTRNIPNDSMLCTMLSIDEH</sequence>
<evidence type="ECO:0000313" key="2">
    <source>
        <dbReference type="Proteomes" id="UP000188268"/>
    </source>
</evidence>
<dbReference type="AlphaFoldDB" id="A0A1R3G068"/>
<proteinExistence type="predicted"/>
<dbReference type="Proteomes" id="UP000188268">
    <property type="component" value="Unassembled WGS sequence"/>
</dbReference>
<protein>
    <submittedName>
        <fullName evidence="1">Uncharacterized protein</fullName>
    </submittedName>
</protein>
<dbReference type="OrthoDB" id="912587at2759"/>
<organism evidence="1 2">
    <name type="scientific">Corchorus capsularis</name>
    <name type="common">Jute</name>
    <dbReference type="NCBI Taxonomy" id="210143"/>
    <lineage>
        <taxon>Eukaryota</taxon>
        <taxon>Viridiplantae</taxon>
        <taxon>Streptophyta</taxon>
        <taxon>Embryophyta</taxon>
        <taxon>Tracheophyta</taxon>
        <taxon>Spermatophyta</taxon>
        <taxon>Magnoliopsida</taxon>
        <taxon>eudicotyledons</taxon>
        <taxon>Gunneridae</taxon>
        <taxon>Pentapetalae</taxon>
        <taxon>rosids</taxon>
        <taxon>malvids</taxon>
        <taxon>Malvales</taxon>
        <taxon>Malvaceae</taxon>
        <taxon>Grewioideae</taxon>
        <taxon>Apeibeae</taxon>
        <taxon>Corchorus</taxon>
    </lineage>
</organism>
<dbReference type="EMBL" id="AWWV01015802">
    <property type="protein sequence ID" value="OMO51437.1"/>
    <property type="molecule type" value="Genomic_DNA"/>
</dbReference>
<reference evidence="1 2" key="1">
    <citation type="submission" date="2013-09" db="EMBL/GenBank/DDBJ databases">
        <title>Corchorus capsularis genome sequencing.</title>
        <authorList>
            <person name="Alam M."/>
            <person name="Haque M.S."/>
            <person name="Islam M.S."/>
            <person name="Emdad E.M."/>
            <person name="Islam M.M."/>
            <person name="Ahmed B."/>
            <person name="Halim A."/>
            <person name="Hossen Q.M.M."/>
            <person name="Hossain M.Z."/>
            <person name="Ahmed R."/>
            <person name="Khan M.M."/>
            <person name="Islam R."/>
            <person name="Rashid M.M."/>
            <person name="Khan S.A."/>
            <person name="Rahman M.S."/>
            <person name="Alam M."/>
        </authorList>
    </citation>
    <scope>NUCLEOTIDE SEQUENCE [LARGE SCALE GENOMIC DNA]</scope>
    <source>
        <strain evidence="2">cv. CVL-1</strain>
        <tissue evidence="1">Whole seedling</tissue>
    </source>
</reference>
<dbReference type="Gramene" id="OMO51437">
    <property type="protein sequence ID" value="OMO51437"/>
    <property type="gene ID" value="CCACVL1_29797"/>
</dbReference>
<keyword evidence="2" id="KW-1185">Reference proteome</keyword>
<comment type="caution">
    <text evidence="1">The sequence shown here is derived from an EMBL/GenBank/DDBJ whole genome shotgun (WGS) entry which is preliminary data.</text>
</comment>
<accession>A0A1R3G068</accession>